<evidence type="ECO:0000256" key="2">
    <source>
        <dbReference type="ARBA" id="ARBA00023098"/>
    </source>
</evidence>
<dbReference type="NCBIfam" id="NF041079">
    <property type="entry name" value="CBASS_lipase"/>
    <property type="match status" value="1"/>
</dbReference>
<evidence type="ECO:0000256" key="1">
    <source>
        <dbReference type="ARBA" id="ARBA00010240"/>
    </source>
</evidence>
<keyword evidence="3" id="KW-0378">Hydrolase</keyword>
<sequence>MFTNGCQNINPKRMKEFKILSIDGGGIRGIIPARFLTDLESYLSREKGEPIKLNEYFDLICGTSTGGIIAIGLGLGMSSSEILNLYEANATKIFGLPYTNFFRLLRQFFLPKHNRNELSKLLRKAFEPFSEDGDTRLGNSKTRLCIPAFNASTGNTVVFKTSHHKDYIRDYQVPSYQVALATSAAPIYFQPYEVNYQRTKTAEKVNLLNMIDGGIFANNPALIGLSEAIALGYSFDKIKILSIGTGTNVLTLPNQRKAIGSGLLGFAIKLIEFMMQSQSSITENMMKIFAQGVHHDKADRFYYQRFQNKFNISDNLKLDSTSTNKIKMLNQKGMHLFDNADKTLLHPFFENKIVPYKPFFEL</sequence>
<evidence type="ECO:0000259" key="4">
    <source>
        <dbReference type="PROSITE" id="PS51635"/>
    </source>
</evidence>
<dbReference type="InterPro" id="IPR016035">
    <property type="entry name" value="Acyl_Trfase/lysoPLipase"/>
</dbReference>
<dbReference type="PANTHER" id="PTHR32176:SF92">
    <property type="entry name" value="XYLOSE ISOMERASE"/>
    <property type="match status" value="1"/>
</dbReference>
<evidence type="ECO:0000256" key="3">
    <source>
        <dbReference type="PROSITE-ProRule" id="PRU01161"/>
    </source>
</evidence>
<organism evidence="5 6">
    <name type="scientific">Runella slithyformis (strain ATCC 29530 / DSM 19594 / LMG 11500 / NCIMB 11436 / LSU 4)</name>
    <dbReference type="NCBI Taxonomy" id="761193"/>
    <lineage>
        <taxon>Bacteria</taxon>
        <taxon>Pseudomonadati</taxon>
        <taxon>Bacteroidota</taxon>
        <taxon>Cytophagia</taxon>
        <taxon>Cytophagales</taxon>
        <taxon>Spirosomataceae</taxon>
        <taxon>Runella</taxon>
    </lineage>
</organism>
<keyword evidence="6" id="KW-1185">Reference proteome</keyword>
<feature type="active site" description="Proton acceptor" evidence="3">
    <location>
        <position position="212"/>
    </location>
</feature>
<dbReference type="GO" id="GO:0004620">
    <property type="term" value="F:phospholipase activity"/>
    <property type="evidence" value="ECO:0007669"/>
    <property type="project" value="TreeGrafter"/>
</dbReference>
<comment type="similarity">
    <text evidence="1">Belongs to the patatin family.</text>
</comment>
<dbReference type="AlphaFoldDB" id="A0A7U3ZRL9"/>
<feature type="short sequence motif" description="DGA/G" evidence="3">
    <location>
        <begin position="212"/>
        <end position="214"/>
    </location>
</feature>
<dbReference type="SUPFAM" id="SSF52151">
    <property type="entry name" value="FabD/lysophospholipase-like"/>
    <property type="match status" value="1"/>
</dbReference>
<keyword evidence="2 3" id="KW-0443">Lipid metabolism</keyword>
<dbReference type="CDD" id="cd07199">
    <property type="entry name" value="Pat17_PNPLA8_PNPLA9_like"/>
    <property type="match status" value="1"/>
</dbReference>
<evidence type="ECO:0000313" key="6">
    <source>
        <dbReference type="Proteomes" id="UP000000493"/>
    </source>
</evidence>
<protein>
    <submittedName>
        <fullName evidence="5">Patatin</fullName>
    </submittedName>
</protein>
<reference evidence="6" key="1">
    <citation type="submission" date="2011-06" db="EMBL/GenBank/DDBJ databases">
        <title>The complete genome of plasmid 2 of Runella slithyformis DSM 19594.</title>
        <authorList>
            <consortium name="US DOE Joint Genome Institute (JGI-PGF)"/>
            <person name="Lucas S."/>
            <person name="Han J."/>
            <person name="Lapidus A."/>
            <person name="Bruce D."/>
            <person name="Goodwin L."/>
            <person name="Pitluck S."/>
            <person name="Peters L."/>
            <person name="Kyrpides N."/>
            <person name="Mavromatis K."/>
            <person name="Ivanova N."/>
            <person name="Ovchinnikova G."/>
            <person name="Zhang X."/>
            <person name="Misra M."/>
            <person name="Detter J.C."/>
            <person name="Tapia R."/>
            <person name="Han C."/>
            <person name="Land M."/>
            <person name="Hauser L."/>
            <person name="Markowitz V."/>
            <person name="Cheng J.-F."/>
            <person name="Hugenholtz P."/>
            <person name="Woyke T."/>
            <person name="Wu D."/>
            <person name="Tindall B."/>
            <person name="Faehrich R."/>
            <person name="Brambilla E."/>
            <person name="Klenk H.-P."/>
            <person name="Eisen J.A."/>
        </authorList>
    </citation>
    <scope>NUCLEOTIDE SEQUENCE [LARGE SCALE GENOMIC DNA]</scope>
    <source>
        <strain evidence="6">ATCC 29530 / DSM 19594 / LMG 11500 / NCIMB 11436 / LSU 4</strain>
        <plasmid evidence="6">pRUNSL02</plasmid>
    </source>
</reference>
<feature type="short sequence motif" description="GXSXG" evidence="3">
    <location>
        <begin position="62"/>
        <end position="66"/>
    </location>
</feature>
<dbReference type="GO" id="GO:0047372">
    <property type="term" value="F:monoacylglycerol lipase activity"/>
    <property type="evidence" value="ECO:0007669"/>
    <property type="project" value="TreeGrafter"/>
</dbReference>
<feature type="active site" description="Nucleophile" evidence="3">
    <location>
        <position position="64"/>
    </location>
</feature>
<dbReference type="GO" id="GO:0016042">
    <property type="term" value="P:lipid catabolic process"/>
    <property type="evidence" value="ECO:0007669"/>
    <property type="project" value="UniProtKB-UniRule"/>
</dbReference>
<feature type="domain" description="PNPLA" evidence="4">
    <location>
        <begin position="20"/>
        <end position="225"/>
    </location>
</feature>
<dbReference type="PROSITE" id="PS51635">
    <property type="entry name" value="PNPLA"/>
    <property type="match status" value="1"/>
</dbReference>
<reference evidence="5 6" key="2">
    <citation type="journal article" date="2012" name="Stand. Genomic Sci.">
        <title>Complete genome sequence of the aquatic bacterium Runella slithyformis type strain (LSU 4(T)).</title>
        <authorList>
            <person name="Copeland A."/>
            <person name="Zhang X."/>
            <person name="Misra M."/>
            <person name="Lapidus A."/>
            <person name="Nolan M."/>
            <person name="Lucas S."/>
            <person name="Deshpande S."/>
            <person name="Cheng J.F."/>
            <person name="Tapia R."/>
            <person name="Goodwin L.A."/>
            <person name="Pitluck S."/>
            <person name="Liolios K."/>
            <person name="Pagani I."/>
            <person name="Ivanova N."/>
            <person name="Mikhailova N."/>
            <person name="Pati A."/>
            <person name="Chen A."/>
            <person name="Palaniappan K."/>
            <person name="Land M."/>
            <person name="Hauser L."/>
            <person name="Pan C."/>
            <person name="Jeffries C.D."/>
            <person name="Detter J.C."/>
            <person name="Brambilla E.M."/>
            <person name="Rohde M."/>
            <person name="Djao O.D."/>
            <person name="Goker M."/>
            <person name="Sikorski J."/>
            <person name="Tindall B.J."/>
            <person name="Woyke T."/>
            <person name="Bristow J."/>
            <person name="Eisen J.A."/>
            <person name="Markowitz V."/>
            <person name="Hugenholtz P."/>
            <person name="Kyrpides N.C."/>
            <person name="Klenk H.P."/>
            <person name="Mavromatis K."/>
        </authorList>
    </citation>
    <scope>NUCLEOTIDE SEQUENCE [LARGE SCALE GENOMIC DNA]</scope>
    <source>
        <strain evidence="6">ATCC 29530 / DSM 19594 / LMG 11500 / NCIMB 11436 / LSU 4</strain>
    </source>
</reference>
<dbReference type="Pfam" id="PF01734">
    <property type="entry name" value="Patatin"/>
    <property type="match status" value="1"/>
</dbReference>
<accession>A0A7U3ZRL9</accession>
<feature type="short sequence motif" description="GXGXXG" evidence="3">
    <location>
        <begin position="24"/>
        <end position="29"/>
    </location>
</feature>
<name>A0A7U3ZRL9_RUNSL</name>
<dbReference type="EMBL" id="CP002861">
    <property type="protein sequence ID" value="AEI52097.1"/>
    <property type="molecule type" value="Genomic_DNA"/>
</dbReference>
<dbReference type="KEGG" id="rsi:Runsl_5961"/>
<dbReference type="Gene3D" id="3.40.1090.10">
    <property type="entry name" value="Cytosolic phospholipase A2 catalytic domain"/>
    <property type="match status" value="1"/>
</dbReference>
<keyword evidence="3" id="KW-0442">Lipid degradation</keyword>
<dbReference type="InterPro" id="IPR002641">
    <property type="entry name" value="PNPLA_dom"/>
</dbReference>
<geneLocation type="plasmid" evidence="5 6">
    <name>pRUNSL02</name>
</geneLocation>
<evidence type="ECO:0000313" key="5">
    <source>
        <dbReference type="EMBL" id="AEI52097.1"/>
    </source>
</evidence>
<gene>
    <name evidence="5" type="ordered locus">Runsl_5961</name>
</gene>
<dbReference type="PANTHER" id="PTHR32176">
    <property type="entry name" value="XYLOSE ISOMERASE"/>
    <property type="match status" value="1"/>
</dbReference>
<keyword evidence="5" id="KW-0614">Plasmid</keyword>
<proteinExistence type="inferred from homology"/>
<dbReference type="Proteomes" id="UP000000493">
    <property type="component" value="Plasmid pRUNSL02"/>
</dbReference>